<organism evidence="1 2">
    <name type="scientific">Paraburkholderia caribensis MBA4</name>
    <dbReference type="NCBI Taxonomy" id="1323664"/>
    <lineage>
        <taxon>Bacteria</taxon>
        <taxon>Pseudomonadati</taxon>
        <taxon>Pseudomonadota</taxon>
        <taxon>Betaproteobacteria</taxon>
        <taxon>Burkholderiales</taxon>
        <taxon>Burkholderiaceae</taxon>
        <taxon>Paraburkholderia</taxon>
    </lineage>
</organism>
<name>A0A0P0R5P5_9BURK</name>
<dbReference type="AlphaFoldDB" id="A0A0P0R5P5"/>
<dbReference type="Proteomes" id="UP000019146">
    <property type="component" value="Chromosome 1"/>
</dbReference>
<proteinExistence type="predicted"/>
<reference evidence="1 2" key="1">
    <citation type="journal article" date="2014" name="Genome Announc.">
        <title>Draft Genome Sequence of the Haloacid-Degrading Burkholderia caribensis Strain MBA4.</title>
        <authorList>
            <person name="Pan Y."/>
            <person name="Kong K.F."/>
            <person name="Tsang J.S."/>
        </authorList>
    </citation>
    <scope>NUCLEOTIDE SEQUENCE [LARGE SCALE GENOMIC DNA]</scope>
    <source>
        <strain evidence="1 2">MBA4</strain>
    </source>
</reference>
<dbReference type="EMBL" id="CP012746">
    <property type="protein sequence ID" value="ALL63190.1"/>
    <property type="molecule type" value="Genomic_DNA"/>
</dbReference>
<evidence type="ECO:0000313" key="2">
    <source>
        <dbReference type="Proteomes" id="UP000019146"/>
    </source>
</evidence>
<evidence type="ECO:0000313" key="1">
    <source>
        <dbReference type="EMBL" id="ALL63190.1"/>
    </source>
</evidence>
<sequence>MYCLIGAKLSGILRRQIETAPVRSGAVRGGVLPPLNVLQVCRQRPYGMPVE</sequence>
<accession>A0A0P0R5P5</accession>
<dbReference type="KEGG" id="bcai:K788_0004059"/>
<gene>
    <name evidence="1" type="ORF">K788_0004059</name>
</gene>
<protein>
    <submittedName>
        <fullName evidence="1">Uncharacterized protein</fullName>
    </submittedName>
</protein>